<evidence type="ECO:0000256" key="1">
    <source>
        <dbReference type="SAM" id="MobiDB-lite"/>
    </source>
</evidence>
<dbReference type="AlphaFoldDB" id="A0A0C9TDP3"/>
<reference evidence="2 3" key="1">
    <citation type="submission" date="2014-06" db="EMBL/GenBank/DDBJ databases">
        <title>Evolutionary Origins and Diversification of the Mycorrhizal Mutualists.</title>
        <authorList>
            <consortium name="DOE Joint Genome Institute"/>
            <consortium name="Mycorrhizal Genomics Consortium"/>
            <person name="Kohler A."/>
            <person name="Kuo A."/>
            <person name="Nagy L.G."/>
            <person name="Floudas D."/>
            <person name="Copeland A."/>
            <person name="Barry K.W."/>
            <person name="Cichocki N."/>
            <person name="Veneault-Fourrey C."/>
            <person name="LaButti K."/>
            <person name="Lindquist E.A."/>
            <person name="Lipzen A."/>
            <person name="Lundell T."/>
            <person name="Morin E."/>
            <person name="Murat C."/>
            <person name="Riley R."/>
            <person name="Ohm R."/>
            <person name="Sun H."/>
            <person name="Tunlid A."/>
            <person name="Henrissat B."/>
            <person name="Grigoriev I.V."/>
            <person name="Hibbett D.S."/>
            <person name="Martin F."/>
        </authorList>
    </citation>
    <scope>NUCLEOTIDE SEQUENCE [LARGE SCALE GENOMIC DNA]</scope>
    <source>
        <strain evidence="2 3">SS14</strain>
    </source>
</reference>
<keyword evidence="3" id="KW-1185">Reference proteome</keyword>
<accession>A0A0C9TDP3</accession>
<gene>
    <name evidence="2" type="ORF">M422DRAFT_55107</name>
</gene>
<proteinExistence type="predicted"/>
<feature type="compositionally biased region" description="Basic and acidic residues" evidence="1">
    <location>
        <begin position="9"/>
        <end position="24"/>
    </location>
</feature>
<feature type="region of interest" description="Disordered" evidence="1">
    <location>
        <begin position="1"/>
        <end position="35"/>
    </location>
</feature>
<dbReference type="Proteomes" id="UP000054279">
    <property type="component" value="Unassembled WGS sequence"/>
</dbReference>
<name>A0A0C9TDP3_SPHS4</name>
<evidence type="ECO:0000313" key="2">
    <source>
        <dbReference type="EMBL" id="KIJ27338.1"/>
    </source>
</evidence>
<sequence>MSRSQQPNDNEHGNRRPSLQERLRPGAAIRNKTEKAFKELKDIKEEFDRQARPRPDDPVKLGNHEAYDKCIFDWSERYFERAKKAEKQLSAPKKLMGGDAVSKVWTEPYEEIQKARNQRKSASDEALQRRKNLIHVKHLFSHSRKKQNENRPQAYLNNIEIQERQRLIIG</sequence>
<dbReference type="EMBL" id="KN837338">
    <property type="protein sequence ID" value="KIJ27338.1"/>
    <property type="molecule type" value="Genomic_DNA"/>
</dbReference>
<protein>
    <submittedName>
        <fullName evidence="2">Uncharacterized protein</fullName>
    </submittedName>
</protein>
<organism evidence="2 3">
    <name type="scientific">Sphaerobolus stellatus (strain SS14)</name>
    <dbReference type="NCBI Taxonomy" id="990650"/>
    <lineage>
        <taxon>Eukaryota</taxon>
        <taxon>Fungi</taxon>
        <taxon>Dikarya</taxon>
        <taxon>Basidiomycota</taxon>
        <taxon>Agaricomycotina</taxon>
        <taxon>Agaricomycetes</taxon>
        <taxon>Phallomycetidae</taxon>
        <taxon>Geastrales</taxon>
        <taxon>Sphaerobolaceae</taxon>
        <taxon>Sphaerobolus</taxon>
    </lineage>
</organism>
<evidence type="ECO:0000313" key="3">
    <source>
        <dbReference type="Proteomes" id="UP000054279"/>
    </source>
</evidence>
<dbReference type="HOGENOM" id="CLU_1571633_0_0_1"/>